<feature type="region of interest" description="Disordered" evidence="1">
    <location>
        <begin position="685"/>
        <end position="832"/>
    </location>
</feature>
<accession>A0AAV5GIR8</accession>
<dbReference type="Proteomes" id="UP001342314">
    <property type="component" value="Unassembled WGS sequence"/>
</dbReference>
<comment type="caution">
    <text evidence="2">The sequence shown here is derived from an EMBL/GenBank/DDBJ whole genome shotgun (WGS) entry which is preliminary data.</text>
</comment>
<name>A0AAV5GIR8_9BASI</name>
<feature type="compositionally biased region" description="Pro residues" evidence="1">
    <location>
        <begin position="1013"/>
        <end position="1048"/>
    </location>
</feature>
<feature type="region of interest" description="Disordered" evidence="1">
    <location>
        <begin position="620"/>
        <end position="670"/>
    </location>
</feature>
<protein>
    <recommendedName>
        <fullName evidence="4">DNA replication regulator Sld3 C-terminal domain-containing protein</fullName>
    </recommendedName>
</protein>
<feature type="region of interest" description="Disordered" evidence="1">
    <location>
        <begin position="454"/>
        <end position="507"/>
    </location>
</feature>
<feature type="region of interest" description="Disordered" evidence="1">
    <location>
        <begin position="967"/>
        <end position="1096"/>
    </location>
</feature>
<dbReference type="PANTHER" id="PTHR24216:SF8">
    <property type="entry name" value="PAXILLIN, ISOFORM F"/>
    <property type="match status" value="1"/>
</dbReference>
<evidence type="ECO:0008006" key="4">
    <source>
        <dbReference type="Google" id="ProtNLM"/>
    </source>
</evidence>
<feature type="compositionally biased region" description="Basic and acidic residues" evidence="1">
    <location>
        <begin position="620"/>
        <end position="630"/>
    </location>
</feature>
<evidence type="ECO:0000256" key="1">
    <source>
        <dbReference type="SAM" id="MobiDB-lite"/>
    </source>
</evidence>
<feature type="compositionally biased region" description="Acidic residues" evidence="1">
    <location>
        <begin position="95"/>
        <end position="112"/>
    </location>
</feature>
<evidence type="ECO:0000313" key="2">
    <source>
        <dbReference type="EMBL" id="GJN89217.1"/>
    </source>
</evidence>
<feature type="region of interest" description="Disordered" evidence="1">
    <location>
        <begin position="866"/>
        <end position="894"/>
    </location>
</feature>
<feature type="compositionally biased region" description="Polar residues" evidence="1">
    <location>
        <begin position="793"/>
        <end position="814"/>
    </location>
</feature>
<sequence length="1096" mass="119901">MHLTLVPPLAYPVPPVLRSHEIPPPRIPPNTVRTPTAYLRARKALARVGLALANPVAADRALWWQSVVKEVEWNLEEEVLLVTFTDGREERWDLSDDGGDDEDMVDELEDEASSGLPAAQAREAPDAQVPRPSSWAPSVVLARLRHLCIELRSAYEDLGTAHARDSLAPEITSTSDWHLLMQLAAEPSRDVPFEWSDAQTLYEYAMQGVEDDEPTSPDESDEAASRRPSQSAEVGRSRKYCGQFRSRRRPRCTSTTAALADTISPYDYLSTIALLTEVRQYLADLFAQTVLPKLRDLAPPTYTLWAAEGAIIWCRREAIKQGGQLAQLLVDLLDDEGDQFDADSEPDILVAGEDDMIVDSDAFDKPFGAMVASDDEGGAFGHVAQWRDEEKRQRRLESNVLSALRDDFELRCWCEHALERASALEQREWLDAAIEPDWITPPLSVEVFKVSDGTTSDLEGDEAGMPRRGRTSGLRLPVSLEPKSSSSSQLASPPTSPPPGSDDDDALRDGYVAAMRLASAFSSPSSTDSDDMGSDDEEAPTSAQSRVRSPGFFYPKDLVGERFLPSRLPKEVLTPSRTRGREMEEQREKVHDALNSIAGIQKRMRDLQAFETDEMARWEDVRAEERREKAPSPPPASGLRTPRPSAFSPPPPETSSKIIPLKAQPLRKQAADKALTIELNAALAQLESSQLEPRKKIKVHRSKPKTDKPRRRQKHNLEMHSKVLAIKSQIHRDSGGGGGGVRSKKRKRSRRDSGPGVRASEDGETSGDAAMGTKRRRKGKAVRREPAHADLSAGTSGSSTSDQQEHSTILSSLSLPAAAHGDRRTSAALEVSNRRRPALEAVNLARCVSWPEDDDDNDDAFVANDVEKNSSHDLSTHPARLYGDESDSDEDADGEFEEVDIVSGLSAQPQRGIVLPSLNLRPESPSLEAYEAPTRPPSPFTAGTPTLAALPPPSRLILPSFSTLYPTSTERTIAPPSPTSPAPSTSTQLAPLLLHGPSPVRPLALRGYSSLPHLPPTPPSRHPPPRSPSVPPVKTTPPPSPSPAPRAPAPSLAQRVRDRFICTVPNPVYAPSQQSDADVGTSAQFDRGRTPHRNPG</sequence>
<feature type="compositionally biased region" description="Acidic residues" evidence="1">
    <location>
        <begin position="884"/>
        <end position="894"/>
    </location>
</feature>
<feature type="compositionally biased region" description="Basic and acidic residues" evidence="1">
    <location>
        <begin position="866"/>
        <end position="875"/>
    </location>
</feature>
<evidence type="ECO:0000313" key="3">
    <source>
        <dbReference type="Proteomes" id="UP001342314"/>
    </source>
</evidence>
<keyword evidence="3" id="KW-1185">Reference proteome</keyword>
<feature type="region of interest" description="Disordered" evidence="1">
    <location>
        <begin position="209"/>
        <end position="247"/>
    </location>
</feature>
<proteinExistence type="predicted"/>
<dbReference type="AlphaFoldDB" id="A0AAV5GIR8"/>
<feature type="compositionally biased region" description="Polar residues" evidence="1">
    <location>
        <begin position="1071"/>
        <end position="1084"/>
    </location>
</feature>
<feature type="compositionally biased region" description="Basic residues" evidence="1">
    <location>
        <begin position="695"/>
        <end position="714"/>
    </location>
</feature>
<feature type="region of interest" description="Disordered" evidence="1">
    <location>
        <begin position="519"/>
        <end position="552"/>
    </location>
</feature>
<gene>
    <name evidence="2" type="ORF">Rhopal_002196-T1</name>
</gene>
<reference evidence="2 3" key="1">
    <citation type="submission" date="2021-12" db="EMBL/GenBank/DDBJ databases">
        <title>High titer production of polyol ester of fatty acids by Rhodotorula paludigena BS15 towards product separation-free biomass refinery.</title>
        <authorList>
            <person name="Mano J."/>
            <person name="Ono H."/>
            <person name="Tanaka T."/>
            <person name="Naito K."/>
            <person name="Sushida H."/>
            <person name="Ike M."/>
            <person name="Tokuyasu K."/>
            <person name="Kitaoka M."/>
        </authorList>
    </citation>
    <scope>NUCLEOTIDE SEQUENCE [LARGE SCALE GENOMIC DNA]</scope>
    <source>
        <strain evidence="2 3">BS15</strain>
    </source>
</reference>
<dbReference type="PANTHER" id="PTHR24216">
    <property type="entry name" value="PAXILLIN-RELATED"/>
    <property type="match status" value="1"/>
</dbReference>
<feature type="compositionally biased region" description="Acidic residues" evidence="1">
    <location>
        <begin position="209"/>
        <end position="222"/>
    </location>
</feature>
<feature type="region of interest" description="Disordered" evidence="1">
    <location>
        <begin position="91"/>
        <end position="133"/>
    </location>
</feature>
<feature type="compositionally biased region" description="Low complexity" evidence="1">
    <location>
        <begin position="476"/>
        <end position="493"/>
    </location>
</feature>
<organism evidence="2 3">
    <name type="scientific">Rhodotorula paludigena</name>
    <dbReference type="NCBI Taxonomy" id="86838"/>
    <lineage>
        <taxon>Eukaryota</taxon>
        <taxon>Fungi</taxon>
        <taxon>Dikarya</taxon>
        <taxon>Basidiomycota</taxon>
        <taxon>Pucciniomycotina</taxon>
        <taxon>Microbotryomycetes</taxon>
        <taxon>Sporidiobolales</taxon>
        <taxon>Sporidiobolaceae</taxon>
        <taxon>Rhodotorula</taxon>
    </lineage>
</organism>
<dbReference type="EMBL" id="BQKY01000004">
    <property type="protein sequence ID" value="GJN89217.1"/>
    <property type="molecule type" value="Genomic_DNA"/>
</dbReference>
<feature type="compositionally biased region" description="Acidic residues" evidence="1">
    <location>
        <begin position="528"/>
        <end position="539"/>
    </location>
</feature>